<protein>
    <submittedName>
        <fullName evidence="6">NRT1/ PTR FAMILY 2.7</fullName>
    </submittedName>
</protein>
<reference evidence="6 7" key="1">
    <citation type="submission" date="2020-06" db="EMBL/GenBank/DDBJ databases">
        <title>Transcriptomic and genomic resources for Thalictrum thalictroides and T. hernandezii: Facilitating candidate gene discovery in an emerging model plant lineage.</title>
        <authorList>
            <person name="Arias T."/>
            <person name="Riano-Pachon D.M."/>
            <person name="Di Stilio V.S."/>
        </authorList>
    </citation>
    <scope>NUCLEOTIDE SEQUENCE [LARGE SCALE GENOMIC DNA]</scope>
    <source>
        <strain evidence="7">cv. WT478/WT964</strain>
        <tissue evidence="6">Leaves</tissue>
    </source>
</reference>
<keyword evidence="3" id="KW-0812">Transmembrane</keyword>
<dbReference type="GO" id="GO:0016020">
    <property type="term" value="C:membrane"/>
    <property type="evidence" value="ECO:0007669"/>
    <property type="project" value="UniProtKB-SubCell"/>
</dbReference>
<proteinExistence type="inferred from homology"/>
<accession>A0A7J6VIM0</accession>
<evidence type="ECO:0000256" key="5">
    <source>
        <dbReference type="ARBA" id="ARBA00023136"/>
    </source>
</evidence>
<dbReference type="Gene3D" id="1.20.1250.20">
    <property type="entry name" value="MFS general substrate transporter like domains"/>
    <property type="match status" value="1"/>
</dbReference>
<evidence type="ECO:0000256" key="1">
    <source>
        <dbReference type="ARBA" id="ARBA00004141"/>
    </source>
</evidence>
<dbReference type="Proteomes" id="UP000554482">
    <property type="component" value="Unassembled WGS sequence"/>
</dbReference>
<dbReference type="EMBL" id="JABWDY010032606">
    <property type="protein sequence ID" value="KAF5184065.1"/>
    <property type="molecule type" value="Genomic_DNA"/>
</dbReference>
<evidence type="ECO:0000256" key="4">
    <source>
        <dbReference type="ARBA" id="ARBA00022989"/>
    </source>
</evidence>
<organism evidence="6 7">
    <name type="scientific">Thalictrum thalictroides</name>
    <name type="common">Rue-anemone</name>
    <name type="synonym">Anemone thalictroides</name>
    <dbReference type="NCBI Taxonomy" id="46969"/>
    <lineage>
        <taxon>Eukaryota</taxon>
        <taxon>Viridiplantae</taxon>
        <taxon>Streptophyta</taxon>
        <taxon>Embryophyta</taxon>
        <taxon>Tracheophyta</taxon>
        <taxon>Spermatophyta</taxon>
        <taxon>Magnoliopsida</taxon>
        <taxon>Ranunculales</taxon>
        <taxon>Ranunculaceae</taxon>
        <taxon>Thalictroideae</taxon>
        <taxon>Thalictrum</taxon>
    </lineage>
</organism>
<evidence type="ECO:0000313" key="7">
    <source>
        <dbReference type="Proteomes" id="UP000554482"/>
    </source>
</evidence>
<dbReference type="AlphaFoldDB" id="A0A7J6VIM0"/>
<name>A0A7J6VIM0_THATH</name>
<dbReference type="PANTHER" id="PTHR11654">
    <property type="entry name" value="OLIGOPEPTIDE TRANSPORTER-RELATED"/>
    <property type="match status" value="1"/>
</dbReference>
<comment type="similarity">
    <text evidence="2">Belongs to the major facilitator superfamily. Proton-dependent oligopeptide transporter (POT/PTR) (TC 2.A.17) family.</text>
</comment>
<dbReference type="InterPro" id="IPR036259">
    <property type="entry name" value="MFS_trans_sf"/>
</dbReference>
<keyword evidence="7" id="KW-1185">Reference proteome</keyword>
<evidence type="ECO:0000313" key="6">
    <source>
        <dbReference type="EMBL" id="KAF5184065.1"/>
    </source>
</evidence>
<keyword evidence="4" id="KW-1133">Transmembrane helix</keyword>
<sequence length="68" mass="7645">MKVEGDDQQQGKLSESWSLCTVQQVEDFKSLIKICPLWSSSIFLHTPIAIQMSLMVLQALAMDRHVGP</sequence>
<comment type="subcellular location">
    <subcellularLocation>
        <location evidence="1">Membrane</location>
        <topology evidence="1">Multi-pass membrane protein</topology>
    </subcellularLocation>
</comment>
<keyword evidence="5" id="KW-0472">Membrane</keyword>
<dbReference type="Pfam" id="PF00854">
    <property type="entry name" value="PTR2"/>
    <property type="match status" value="1"/>
</dbReference>
<dbReference type="OrthoDB" id="8904098at2759"/>
<evidence type="ECO:0000256" key="3">
    <source>
        <dbReference type="ARBA" id="ARBA00022692"/>
    </source>
</evidence>
<gene>
    <name evidence="6" type="ORF">FRX31_026348</name>
</gene>
<dbReference type="GO" id="GO:0022857">
    <property type="term" value="F:transmembrane transporter activity"/>
    <property type="evidence" value="ECO:0007669"/>
    <property type="project" value="InterPro"/>
</dbReference>
<evidence type="ECO:0000256" key="2">
    <source>
        <dbReference type="ARBA" id="ARBA00005982"/>
    </source>
</evidence>
<dbReference type="InterPro" id="IPR000109">
    <property type="entry name" value="POT_fam"/>
</dbReference>
<comment type="caution">
    <text evidence="6">The sequence shown here is derived from an EMBL/GenBank/DDBJ whole genome shotgun (WGS) entry which is preliminary data.</text>
</comment>